<evidence type="ECO:0000313" key="3">
    <source>
        <dbReference type="Proteomes" id="UP000249005"/>
    </source>
</evidence>
<name>A0A2X4XSC0_9GAMM</name>
<organism evidence="2 3">
    <name type="scientific">Leminorella richardii</name>
    <dbReference type="NCBI Taxonomy" id="158841"/>
    <lineage>
        <taxon>Bacteria</taxon>
        <taxon>Pseudomonadati</taxon>
        <taxon>Pseudomonadota</taxon>
        <taxon>Gammaproteobacteria</taxon>
        <taxon>Enterobacterales</taxon>
        <taxon>Budviciaceae</taxon>
        <taxon>Leminorella</taxon>
    </lineage>
</organism>
<sequence>MNKIYLLGIALLSLLAGCTADRLVGDWAIYEPGKPEGAVAIRVAPYQCERENVKECEDDKERDVMPGWRLTEIGKKGRESALIYPYDITGKEASKLNPGWQCNNDWIMCIGEPNTQPFVSTDYISQSGFVLVGPDVGILEVTPCRSVDCRQELDALKSNNNK</sequence>
<feature type="signal peptide" evidence="1">
    <location>
        <begin position="1"/>
        <end position="20"/>
    </location>
</feature>
<dbReference type="PROSITE" id="PS51257">
    <property type="entry name" value="PROKAR_LIPOPROTEIN"/>
    <property type="match status" value="1"/>
</dbReference>
<accession>A0A2X4XSC0</accession>
<dbReference type="AlphaFoldDB" id="A0A2X4XSC0"/>
<dbReference type="OrthoDB" id="6637468at2"/>
<dbReference type="Proteomes" id="UP000249005">
    <property type="component" value="Chromosome 1"/>
</dbReference>
<evidence type="ECO:0008006" key="4">
    <source>
        <dbReference type="Google" id="ProtNLM"/>
    </source>
</evidence>
<reference evidence="2 3" key="1">
    <citation type="submission" date="2018-06" db="EMBL/GenBank/DDBJ databases">
        <authorList>
            <consortium name="Pathogen Informatics"/>
            <person name="Doyle S."/>
        </authorList>
    </citation>
    <scope>NUCLEOTIDE SEQUENCE [LARGE SCALE GENOMIC DNA]</scope>
    <source>
        <strain evidence="2 3">NCTC12151</strain>
    </source>
</reference>
<gene>
    <name evidence="2" type="ORF">NCTC12151_02786</name>
</gene>
<dbReference type="KEGG" id="lri:NCTC12151_02786"/>
<dbReference type="EMBL" id="LS483470">
    <property type="protein sequence ID" value="SQI42905.1"/>
    <property type="molecule type" value="Genomic_DNA"/>
</dbReference>
<keyword evidence="1" id="KW-0732">Signal</keyword>
<proteinExistence type="predicted"/>
<protein>
    <recommendedName>
        <fullName evidence="4">Lipoprotein</fullName>
    </recommendedName>
</protein>
<evidence type="ECO:0000313" key="2">
    <source>
        <dbReference type="EMBL" id="SQI42905.1"/>
    </source>
</evidence>
<keyword evidence="3" id="KW-1185">Reference proteome</keyword>
<dbReference type="RefSeq" id="WP_111741175.1">
    <property type="nucleotide sequence ID" value="NZ_LR698987.1"/>
</dbReference>
<evidence type="ECO:0000256" key="1">
    <source>
        <dbReference type="SAM" id="SignalP"/>
    </source>
</evidence>
<feature type="chain" id="PRO_5015933005" description="Lipoprotein" evidence="1">
    <location>
        <begin position="21"/>
        <end position="162"/>
    </location>
</feature>